<evidence type="ECO:0008006" key="4">
    <source>
        <dbReference type="Google" id="ProtNLM"/>
    </source>
</evidence>
<evidence type="ECO:0000313" key="2">
    <source>
        <dbReference type="EMBL" id="RUO72631.1"/>
    </source>
</evidence>
<comment type="caution">
    <text evidence="2">The sequence shown here is derived from an EMBL/GenBank/DDBJ whole genome shotgun (WGS) entry which is preliminary data.</text>
</comment>
<dbReference type="InterPro" id="IPR016024">
    <property type="entry name" value="ARM-type_fold"/>
</dbReference>
<name>A0A432Z427_9GAMM</name>
<dbReference type="Proteomes" id="UP000287022">
    <property type="component" value="Unassembled WGS sequence"/>
</dbReference>
<dbReference type="Gene3D" id="1.25.10.10">
    <property type="entry name" value="Leucine-rich Repeat Variant"/>
    <property type="match status" value="1"/>
</dbReference>
<reference evidence="3" key="1">
    <citation type="journal article" date="2018" name="Front. Microbiol.">
        <title>Genome-Based Analysis Reveals the Taxonomy and Diversity of the Family Idiomarinaceae.</title>
        <authorList>
            <person name="Liu Y."/>
            <person name="Lai Q."/>
            <person name="Shao Z."/>
        </authorList>
    </citation>
    <scope>NUCLEOTIDE SEQUENCE [LARGE SCALE GENOMIC DNA]</scope>
    <source>
        <strain evidence="3">c121</strain>
    </source>
</reference>
<keyword evidence="1" id="KW-0732">Signal</keyword>
<sequence>MKMIKALFLLILMNSFTVQGYEGNLKSVYSVLEEFNLQAGTNEVNEQFVFTYAVRASNALSIDWSSGNKKDTSDELLRLWEGKSELNALDSIGLLKSTRFKVELAGYLGAGIDKCLVTYDKNVLRFFVVNYLEDRNARMRIAAIRNLGFVGNNQDIEYLSKVVKKQLEGWSQHAASSLDLIGTKESVGALIKLHDEVTDPALHDFMDSITSQYSNGVKLASSCNLSNN</sequence>
<accession>A0A432Z427</accession>
<dbReference type="SUPFAM" id="SSF48371">
    <property type="entry name" value="ARM repeat"/>
    <property type="match status" value="1"/>
</dbReference>
<feature type="signal peptide" evidence="1">
    <location>
        <begin position="1"/>
        <end position="20"/>
    </location>
</feature>
<keyword evidence="3" id="KW-1185">Reference proteome</keyword>
<proteinExistence type="predicted"/>
<evidence type="ECO:0000256" key="1">
    <source>
        <dbReference type="SAM" id="SignalP"/>
    </source>
</evidence>
<dbReference type="EMBL" id="PIQE01000002">
    <property type="protein sequence ID" value="RUO72631.1"/>
    <property type="molecule type" value="Genomic_DNA"/>
</dbReference>
<evidence type="ECO:0000313" key="3">
    <source>
        <dbReference type="Proteomes" id="UP000287022"/>
    </source>
</evidence>
<dbReference type="AlphaFoldDB" id="A0A432Z427"/>
<gene>
    <name evidence="2" type="ORF">CWI80_08790</name>
</gene>
<feature type="chain" id="PRO_5019525622" description="HEAT repeat domain-containing protein" evidence="1">
    <location>
        <begin position="21"/>
        <end position="228"/>
    </location>
</feature>
<dbReference type="InterPro" id="IPR011989">
    <property type="entry name" value="ARM-like"/>
</dbReference>
<organism evidence="2 3">
    <name type="scientific">Pseudidiomarina sediminum</name>
    <dbReference type="NCBI Taxonomy" id="431675"/>
    <lineage>
        <taxon>Bacteria</taxon>
        <taxon>Pseudomonadati</taxon>
        <taxon>Pseudomonadota</taxon>
        <taxon>Gammaproteobacteria</taxon>
        <taxon>Alteromonadales</taxon>
        <taxon>Idiomarinaceae</taxon>
        <taxon>Pseudidiomarina</taxon>
    </lineage>
</organism>
<protein>
    <recommendedName>
        <fullName evidence="4">HEAT repeat domain-containing protein</fullName>
    </recommendedName>
</protein>